<reference evidence="8" key="2">
    <citation type="submission" date="2014-06" db="EMBL/GenBank/DDBJ databases">
        <title>Draft genome sequence of Clostridium ramosum(DSM 1402).</title>
        <authorList>
            <person name="Sudarsanam P."/>
            <person name="Ley R."/>
            <person name="Guruge J."/>
            <person name="Turnbaugh P.J."/>
            <person name="Mahowald M."/>
            <person name="Liep D."/>
            <person name="Gordon J."/>
        </authorList>
    </citation>
    <scope>NUCLEOTIDE SEQUENCE</scope>
    <source>
        <strain evidence="8">DSM 1402</strain>
    </source>
</reference>
<protein>
    <recommendedName>
        <fullName evidence="4 5">Small ribosomal subunit protein uS2</fullName>
    </recommendedName>
</protein>
<comment type="caution">
    <text evidence="8">The sequence shown here is derived from an EMBL/GenBank/DDBJ whole genome shotgun (WGS) entry which is preliminary data.</text>
</comment>
<organism evidence="8 9">
    <name type="scientific">Thomasclavelia ramosa DSM 1402</name>
    <dbReference type="NCBI Taxonomy" id="445974"/>
    <lineage>
        <taxon>Bacteria</taxon>
        <taxon>Bacillati</taxon>
        <taxon>Bacillota</taxon>
        <taxon>Erysipelotrichia</taxon>
        <taxon>Erysipelotrichales</taxon>
        <taxon>Coprobacillaceae</taxon>
        <taxon>Thomasclavelia</taxon>
    </lineage>
</organism>
<dbReference type="Pfam" id="PF00318">
    <property type="entry name" value="Ribosomal_S2"/>
    <property type="match status" value="1"/>
</dbReference>
<dbReference type="NCBIfam" id="TIGR01011">
    <property type="entry name" value="rpsB_bact"/>
    <property type="match status" value="1"/>
</dbReference>
<evidence type="ECO:0000256" key="3">
    <source>
        <dbReference type="ARBA" id="ARBA00023274"/>
    </source>
</evidence>
<dbReference type="Gene3D" id="1.10.287.610">
    <property type="entry name" value="Helix hairpin bin"/>
    <property type="match status" value="1"/>
</dbReference>
<dbReference type="SUPFAM" id="SSF52313">
    <property type="entry name" value="Ribosomal protein S2"/>
    <property type="match status" value="1"/>
</dbReference>
<evidence type="ECO:0000313" key="8">
    <source>
        <dbReference type="EMBL" id="EDS17650.1"/>
    </source>
</evidence>
<reference evidence="8" key="1">
    <citation type="submission" date="2007-11" db="EMBL/GenBank/DDBJ databases">
        <authorList>
            <person name="Fulton L."/>
            <person name="Clifton S."/>
            <person name="Fulton B."/>
            <person name="Xu J."/>
            <person name="Minx P."/>
            <person name="Pepin K.H."/>
            <person name="Johnson M."/>
            <person name="Thiruvilangam P."/>
            <person name="Bhonagiri V."/>
            <person name="Nash W.E."/>
            <person name="Mardis E.R."/>
            <person name="Wilson R.K."/>
        </authorList>
    </citation>
    <scope>NUCLEOTIDE SEQUENCE [LARGE SCALE GENOMIC DNA]</scope>
    <source>
        <strain evidence="8">DSM 1402</strain>
    </source>
</reference>
<dbReference type="Gene3D" id="3.40.50.10490">
    <property type="entry name" value="Glucose-6-phosphate isomerase like protein, domain 1"/>
    <property type="match status" value="1"/>
</dbReference>
<dbReference type="PROSITE" id="PS00963">
    <property type="entry name" value="RIBOSOMAL_S2_2"/>
    <property type="match status" value="1"/>
</dbReference>
<dbReference type="Proteomes" id="UP000005798">
    <property type="component" value="Unassembled WGS sequence"/>
</dbReference>
<evidence type="ECO:0000256" key="2">
    <source>
        <dbReference type="ARBA" id="ARBA00022980"/>
    </source>
</evidence>
<keyword evidence="9" id="KW-1185">Reference proteome</keyword>
<comment type="similarity">
    <text evidence="1 5 6">Belongs to the universal ribosomal protein uS2 family.</text>
</comment>
<dbReference type="InterPro" id="IPR023591">
    <property type="entry name" value="Ribosomal_uS2_flav_dom_sf"/>
</dbReference>
<evidence type="ECO:0000256" key="5">
    <source>
        <dbReference type="HAMAP-Rule" id="MF_00291"/>
    </source>
</evidence>
<gene>
    <name evidence="5 8" type="primary">rpsB</name>
    <name evidence="8" type="ORF">CLORAM_02445</name>
</gene>
<evidence type="ECO:0000256" key="7">
    <source>
        <dbReference type="SAM" id="MobiDB-lite"/>
    </source>
</evidence>
<dbReference type="AlphaFoldDB" id="B0N762"/>
<feature type="compositionally biased region" description="Low complexity" evidence="7">
    <location>
        <begin position="281"/>
        <end position="292"/>
    </location>
</feature>
<dbReference type="FunFam" id="1.10.287.610:FF:000001">
    <property type="entry name" value="30S ribosomal protein S2"/>
    <property type="match status" value="1"/>
</dbReference>
<proteinExistence type="inferred from homology"/>
<dbReference type="HOGENOM" id="CLU_040318_0_2_9"/>
<keyword evidence="3 5" id="KW-0687">Ribonucleoprotein</keyword>
<name>B0N762_9FIRM</name>
<dbReference type="GO" id="GO:0022627">
    <property type="term" value="C:cytosolic small ribosomal subunit"/>
    <property type="evidence" value="ECO:0007669"/>
    <property type="project" value="TreeGrafter"/>
</dbReference>
<dbReference type="PANTHER" id="PTHR12534">
    <property type="entry name" value="30S RIBOSOMAL PROTEIN S2 PROKARYOTIC AND ORGANELLAR"/>
    <property type="match status" value="1"/>
</dbReference>
<evidence type="ECO:0000313" key="9">
    <source>
        <dbReference type="Proteomes" id="UP000005798"/>
    </source>
</evidence>
<evidence type="ECO:0000256" key="1">
    <source>
        <dbReference type="ARBA" id="ARBA00006242"/>
    </source>
</evidence>
<dbReference type="InterPro" id="IPR005706">
    <property type="entry name" value="Ribosomal_uS2_bac/mit/plastid"/>
</dbReference>
<sequence length="304" mass="33944">MINVRNNGGKKQKEEVTMSVISMKKLLEVGVHFGHQTKRWNPKMAPYIFTSRNGIYIIDLQKSSKKIDDAYKAMNEIAAKGGKVLFVGTKKQAQEAVKEEAIRSESFYVNSRWLGGTLTNFKTIQKRIRRLIELEKMEADGTFDLLPKKEVILLKKEAAKLEKNLGGIKEMRRLPNALFVVDPKAEHNAVAEAKILGIPVFGIVDTNCDPDEVDYVIPANDDAIRAVKLIVAAMADAICEAKNEPLTVAYVKDEDDKEVSMNDAITSVENNQRRAPRNKGGRPNPRRNNAPRPNKDNTAGTEGK</sequence>
<feature type="region of interest" description="Disordered" evidence="7">
    <location>
        <begin position="261"/>
        <end position="304"/>
    </location>
</feature>
<keyword evidence="2 5" id="KW-0689">Ribosomal protein</keyword>
<evidence type="ECO:0000256" key="6">
    <source>
        <dbReference type="RuleBase" id="RU003631"/>
    </source>
</evidence>
<dbReference type="HAMAP" id="MF_00291_B">
    <property type="entry name" value="Ribosomal_uS2_B"/>
    <property type="match status" value="1"/>
</dbReference>
<dbReference type="PRINTS" id="PR00395">
    <property type="entry name" value="RIBOSOMALS2"/>
</dbReference>
<dbReference type="GO" id="GO:0003735">
    <property type="term" value="F:structural constituent of ribosome"/>
    <property type="evidence" value="ECO:0007669"/>
    <property type="project" value="InterPro"/>
</dbReference>
<accession>B0N762</accession>
<dbReference type="CDD" id="cd01425">
    <property type="entry name" value="RPS2"/>
    <property type="match status" value="1"/>
</dbReference>
<dbReference type="EMBL" id="ABFX02000008">
    <property type="protein sequence ID" value="EDS17650.1"/>
    <property type="molecule type" value="Genomic_DNA"/>
</dbReference>
<dbReference type="InterPro" id="IPR001865">
    <property type="entry name" value="Ribosomal_uS2"/>
</dbReference>
<dbReference type="GO" id="GO:0006412">
    <property type="term" value="P:translation"/>
    <property type="evidence" value="ECO:0007669"/>
    <property type="project" value="UniProtKB-UniRule"/>
</dbReference>
<dbReference type="InterPro" id="IPR018130">
    <property type="entry name" value="Ribosomal_uS2_CS"/>
</dbReference>
<evidence type="ECO:0000256" key="4">
    <source>
        <dbReference type="ARBA" id="ARBA00035256"/>
    </source>
</evidence>
<dbReference type="PANTHER" id="PTHR12534:SF0">
    <property type="entry name" value="SMALL RIBOSOMAL SUBUNIT PROTEIN US2M"/>
    <property type="match status" value="1"/>
</dbReference>
<dbReference type="eggNOG" id="COG0052">
    <property type="taxonomic scope" value="Bacteria"/>
</dbReference>